<comment type="caution">
    <text evidence="2">The sequence shown here is derived from an EMBL/GenBank/DDBJ whole genome shotgun (WGS) entry which is preliminary data.</text>
</comment>
<evidence type="ECO:0000313" key="2">
    <source>
        <dbReference type="EMBL" id="CAI5733385.1"/>
    </source>
</evidence>
<feature type="region of interest" description="Disordered" evidence="1">
    <location>
        <begin position="84"/>
        <end position="103"/>
    </location>
</feature>
<proteinExistence type="predicted"/>
<dbReference type="Proteomes" id="UP001162031">
    <property type="component" value="Unassembled WGS sequence"/>
</dbReference>
<organism evidence="2 3">
    <name type="scientific">Hyaloperonospora brassicae</name>
    <name type="common">Brassica downy mildew</name>
    <name type="synonym">Peronospora brassicae</name>
    <dbReference type="NCBI Taxonomy" id="162125"/>
    <lineage>
        <taxon>Eukaryota</taxon>
        <taxon>Sar</taxon>
        <taxon>Stramenopiles</taxon>
        <taxon>Oomycota</taxon>
        <taxon>Peronosporomycetes</taxon>
        <taxon>Peronosporales</taxon>
        <taxon>Peronosporaceae</taxon>
        <taxon>Hyaloperonospora</taxon>
    </lineage>
</organism>
<dbReference type="AlphaFoldDB" id="A0AAV0U8Z1"/>
<reference evidence="2" key="1">
    <citation type="submission" date="2022-12" db="EMBL/GenBank/DDBJ databases">
        <authorList>
            <person name="Webb A."/>
        </authorList>
    </citation>
    <scope>NUCLEOTIDE SEQUENCE</scope>
    <source>
        <strain evidence="2">Hp1</strain>
    </source>
</reference>
<keyword evidence="3" id="KW-1185">Reference proteome</keyword>
<protein>
    <submittedName>
        <fullName evidence="2">Uncharacterized protein</fullName>
    </submittedName>
</protein>
<dbReference type="EMBL" id="CANTFL010001198">
    <property type="protein sequence ID" value="CAI5733385.1"/>
    <property type="molecule type" value="Genomic_DNA"/>
</dbReference>
<accession>A0AAV0U8Z1</accession>
<name>A0AAV0U8Z1_HYABA</name>
<evidence type="ECO:0000256" key="1">
    <source>
        <dbReference type="SAM" id="MobiDB-lite"/>
    </source>
</evidence>
<evidence type="ECO:0000313" key="3">
    <source>
        <dbReference type="Proteomes" id="UP001162031"/>
    </source>
</evidence>
<sequence>MSKVLAWGDALFVVRCERGELAIQRVCVSAEDKKVSLRPCDVKCDAALPLDARLVAANEVEDLELAVRCAVLVFLSSQKDYRATNDSRASSPSAALHSRRRPMTKAQDALAPSAIADAEMPLKKWLTVCVLDETGEKDEMRCVRLLHAETSSLVVDCGDATTEGKEDEVLQVFLVDGPHALLFERRSQRATVLQLSKAALGSNLFGLRRWNIDLDAVHGTPGDARAAVDVVSCTYVSEVHSVRPHMLIHMQELLSSCSPTGERHAWIVVDMDRDDGECASRIKELSMCHYLPTFPSIAECIGSVSKPEQISCCCFVSKLSGWNFVEAASYDTDAFTWDQGSRNRSIATDVCVPTLVITGTTSNTIYVHENGILLASYVLPSRPAEMWPLGGDNVEQHHVLCVRCDDETRSFYMLELRSKLHEASIKLLLSFKHVGFVRVSSFTSASVLPQVLLLNDVKKRSDLSEVGADESLDHNQLVKRSVLVSQTTSPSGYMLSCCRLRLREEEKARRDVRSRKRSHNNEIISHADVEAEPFCYIERTQKASSRDRSLKNFKSAIDGASRGSTASHAQLGKLASSLSARLVNGLQEMKRLQTIVSDKVSLVRRLNQLLVQLWLQLQGGYPSTERSLLMPHVSARKDDSRRPVCVEMETIVSGTTVPRAGMKVEPIKHDLGSASGDLKLEQQVSLEQFDVLEYVPSSSLFHAEVVVKNLSDIALYDSFVVMTAPNGRNVRARGGWCSSSVVPVLRLKEREARYQLQFQLASAHLRERKPFDLVLWLHWRASPDDRVSSTTPAWHPSESTSAIASVSIDLDGLFGIGGELMNTIRINCFSSHPDPIWKHGLDGRVQVYYSLPLVLSSGQLVP</sequence>
<gene>
    <name evidence="2" type="ORF">HBR001_LOCUS5824</name>
</gene>